<dbReference type="Proteomes" id="UP001140949">
    <property type="component" value="Unassembled WGS sequence"/>
</dbReference>
<accession>A0AAX6GZT9</accession>
<feature type="compositionally biased region" description="Basic and acidic residues" evidence="8">
    <location>
        <begin position="932"/>
        <end position="969"/>
    </location>
</feature>
<reference evidence="11" key="1">
    <citation type="journal article" date="2023" name="GigaByte">
        <title>Genome assembly of the bearded iris, Iris pallida Lam.</title>
        <authorList>
            <person name="Bruccoleri R.E."/>
            <person name="Oakeley E.J."/>
            <person name="Faust A.M.E."/>
            <person name="Altorfer M."/>
            <person name="Dessus-Babus S."/>
            <person name="Burckhardt D."/>
            <person name="Oertli M."/>
            <person name="Naumann U."/>
            <person name="Petersen F."/>
            <person name="Wong J."/>
        </authorList>
    </citation>
    <scope>NUCLEOTIDE SEQUENCE</scope>
    <source>
        <strain evidence="11">GSM-AAB239-AS_SAM_17_03QT</strain>
    </source>
</reference>
<evidence type="ECO:0000256" key="2">
    <source>
        <dbReference type="ARBA" id="ARBA00006801"/>
    </source>
</evidence>
<evidence type="ECO:0000256" key="8">
    <source>
        <dbReference type="SAM" id="MobiDB-lite"/>
    </source>
</evidence>
<feature type="compositionally biased region" description="Basic and acidic residues" evidence="8">
    <location>
        <begin position="893"/>
        <end position="922"/>
    </location>
</feature>
<evidence type="ECO:0000256" key="4">
    <source>
        <dbReference type="ARBA" id="ARBA00023015"/>
    </source>
</evidence>
<feature type="region of interest" description="Disordered" evidence="8">
    <location>
        <begin position="893"/>
        <end position="998"/>
    </location>
</feature>
<evidence type="ECO:0000259" key="10">
    <source>
        <dbReference type="PROSITE" id="PS51184"/>
    </source>
</evidence>
<dbReference type="PANTHER" id="PTHR12549">
    <property type="entry name" value="JMJC DOMAIN-CONTAINING HISTONE DEMETHYLATION PROTEIN"/>
    <property type="match status" value="1"/>
</dbReference>
<dbReference type="InterPro" id="IPR001841">
    <property type="entry name" value="Znf_RING"/>
</dbReference>
<proteinExistence type="inferred from homology"/>
<keyword evidence="4" id="KW-0805">Transcription regulation</keyword>
<feature type="domain" description="JmjC" evidence="10">
    <location>
        <begin position="613"/>
        <end position="1182"/>
    </location>
</feature>
<comment type="similarity">
    <text evidence="2">Belongs to the JARID1 histone demethylase family.</text>
</comment>
<dbReference type="GO" id="GO:0000118">
    <property type="term" value="C:histone deacetylase complex"/>
    <property type="evidence" value="ECO:0007669"/>
    <property type="project" value="TreeGrafter"/>
</dbReference>
<organism evidence="11 12">
    <name type="scientific">Iris pallida</name>
    <name type="common">Sweet iris</name>
    <dbReference type="NCBI Taxonomy" id="29817"/>
    <lineage>
        <taxon>Eukaryota</taxon>
        <taxon>Viridiplantae</taxon>
        <taxon>Streptophyta</taxon>
        <taxon>Embryophyta</taxon>
        <taxon>Tracheophyta</taxon>
        <taxon>Spermatophyta</taxon>
        <taxon>Magnoliopsida</taxon>
        <taxon>Liliopsida</taxon>
        <taxon>Asparagales</taxon>
        <taxon>Iridaceae</taxon>
        <taxon>Iridoideae</taxon>
        <taxon>Irideae</taxon>
        <taxon>Iris</taxon>
    </lineage>
</organism>
<dbReference type="CDD" id="cd02208">
    <property type="entry name" value="cupin_RmlC-like"/>
    <property type="match status" value="1"/>
</dbReference>
<name>A0AAX6GZT9_IRIPA</name>
<comment type="subcellular location">
    <subcellularLocation>
        <location evidence="1">Nucleus</location>
    </subcellularLocation>
</comment>
<feature type="compositionally biased region" description="Acidic residues" evidence="8">
    <location>
        <begin position="26"/>
        <end position="37"/>
    </location>
</feature>
<feature type="compositionally biased region" description="Basic residues" evidence="8">
    <location>
        <begin position="116"/>
        <end position="126"/>
    </location>
</feature>
<reference evidence="11" key="2">
    <citation type="submission" date="2023-04" db="EMBL/GenBank/DDBJ databases">
        <authorList>
            <person name="Bruccoleri R.E."/>
            <person name="Oakeley E.J."/>
            <person name="Faust A.-M."/>
            <person name="Dessus-Babus S."/>
            <person name="Altorfer M."/>
            <person name="Burckhardt D."/>
            <person name="Oertli M."/>
            <person name="Naumann U."/>
            <person name="Petersen F."/>
            <person name="Wong J."/>
        </authorList>
    </citation>
    <scope>NUCLEOTIDE SEQUENCE</scope>
    <source>
        <strain evidence="11">GSM-AAB239-AS_SAM_17_03QT</strain>
        <tissue evidence="11">Leaf</tissue>
    </source>
</reference>
<dbReference type="PROSITE" id="PS51184">
    <property type="entry name" value="JMJC"/>
    <property type="match status" value="1"/>
</dbReference>
<keyword evidence="5" id="KW-0804">Transcription</keyword>
<dbReference type="Gene3D" id="2.60.120.650">
    <property type="entry name" value="Cupin"/>
    <property type="match status" value="2"/>
</dbReference>
<feature type="compositionally biased region" description="Basic and acidic residues" evidence="8">
    <location>
        <begin position="59"/>
        <end position="90"/>
    </location>
</feature>
<feature type="domain" description="RING-type" evidence="9">
    <location>
        <begin position="189"/>
        <end position="236"/>
    </location>
</feature>
<dbReference type="InterPro" id="IPR045109">
    <property type="entry name" value="LSDs-like"/>
</dbReference>
<dbReference type="PANTHER" id="PTHR12549:SF11">
    <property type="entry name" value="LYSINE-SPECIFIC DEMETHYLASE JMJ25"/>
    <property type="match status" value="1"/>
</dbReference>
<evidence type="ECO:0000256" key="6">
    <source>
        <dbReference type="ARBA" id="ARBA00023242"/>
    </source>
</evidence>
<protein>
    <submittedName>
        <fullName evidence="11">Lysine-specific demethylase JMJ25-like isoform X2</fullName>
    </submittedName>
</protein>
<dbReference type="AlphaFoldDB" id="A0AAX6GZT9"/>
<dbReference type="SMART" id="SM00558">
    <property type="entry name" value="JmjC"/>
    <property type="match status" value="1"/>
</dbReference>
<dbReference type="PROSITE" id="PS50089">
    <property type="entry name" value="ZF_RING_2"/>
    <property type="match status" value="1"/>
</dbReference>
<dbReference type="InterPro" id="IPR018866">
    <property type="entry name" value="Znf-4CXXC_R1"/>
</dbReference>
<keyword evidence="7" id="KW-0863">Zinc-finger</keyword>
<dbReference type="GO" id="GO:0006357">
    <property type="term" value="P:regulation of transcription by RNA polymerase II"/>
    <property type="evidence" value="ECO:0007669"/>
    <property type="project" value="TreeGrafter"/>
</dbReference>
<dbReference type="Pfam" id="PF10497">
    <property type="entry name" value="zf-4CXXC_R1"/>
    <property type="match status" value="1"/>
</dbReference>
<evidence type="ECO:0000256" key="3">
    <source>
        <dbReference type="ARBA" id="ARBA00022723"/>
    </source>
</evidence>
<evidence type="ECO:0000256" key="1">
    <source>
        <dbReference type="ARBA" id="ARBA00004123"/>
    </source>
</evidence>
<dbReference type="GO" id="GO:0003712">
    <property type="term" value="F:transcription coregulator activity"/>
    <property type="evidence" value="ECO:0007669"/>
    <property type="project" value="TreeGrafter"/>
</dbReference>
<feature type="compositionally biased region" description="Basic and acidic residues" evidence="8">
    <location>
        <begin position="153"/>
        <end position="171"/>
    </location>
</feature>
<dbReference type="FunFam" id="2.60.120.650:FF:000033">
    <property type="entry name" value="Transcription factor jumonji (JmjC) domain-containing protein"/>
    <property type="match status" value="1"/>
</dbReference>
<evidence type="ECO:0000256" key="5">
    <source>
        <dbReference type="ARBA" id="ARBA00023163"/>
    </source>
</evidence>
<dbReference type="Pfam" id="PF02373">
    <property type="entry name" value="JmjC"/>
    <property type="match status" value="1"/>
</dbReference>
<dbReference type="GO" id="GO:0031490">
    <property type="term" value="F:chromatin DNA binding"/>
    <property type="evidence" value="ECO:0007669"/>
    <property type="project" value="TreeGrafter"/>
</dbReference>
<feature type="compositionally biased region" description="Basic and acidic residues" evidence="8">
    <location>
        <begin position="127"/>
        <end position="142"/>
    </location>
</feature>
<gene>
    <name evidence="11" type="ORF">M6B38_338920</name>
</gene>
<dbReference type="EMBL" id="JANAVB010014797">
    <property type="protein sequence ID" value="KAJ6833807.1"/>
    <property type="molecule type" value="Genomic_DNA"/>
</dbReference>
<keyword evidence="12" id="KW-1185">Reference proteome</keyword>
<comment type="caution">
    <text evidence="11">The sequence shown here is derived from an EMBL/GenBank/DDBJ whole genome shotgun (WGS) entry which is preliminary data.</text>
</comment>
<feature type="compositionally biased region" description="Basic and acidic residues" evidence="8">
    <location>
        <begin position="14"/>
        <end position="25"/>
    </location>
</feature>
<dbReference type="InterPro" id="IPR003347">
    <property type="entry name" value="JmjC_dom"/>
</dbReference>
<evidence type="ECO:0000256" key="7">
    <source>
        <dbReference type="PROSITE-ProRule" id="PRU00175"/>
    </source>
</evidence>
<dbReference type="GO" id="GO:0000785">
    <property type="term" value="C:chromatin"/>
    <property type="evidence" value="ECO:0007669"/>
    <property type="project" value="TreeGrafter"/>
</dbReference>
<feature type="region of interest" description="Disordered" evidence="8">
    <location>
        <begin position="1"/>
        <end position="98"/>
    </location>
</feature>
<evidence type="ECO:0000313" key="11">
    <source>
        <dbReference type="EMBL" id="KAJ6833807.1"/>
    </source>
</evidence>
<keyword evidence="7" id="KW-0862">Zinc</keyword>
<evidence type="ECO:0000259" key="9">
    <source>
        <dbReference type="PROSITE" id="PS50089"/>
    </source>
</evidence>
<evidence type="ECO:0000313" key="12">
    <source>
        <dbReference type="Proteomes" id="UP001140949"/>
    </source>
</evidence>
<feature type="region of interest" description="Disordered" evidence="8">
    <location>
        <begin position="115"/>
        <end position="181"/>
    </location>
</feature>
<keyword evidence="6" id="KW-0539">Nucleus</keyword>
<keyword evidence="3" id="KW-0479">Metal-binding</keyword>
<sequence>MEEEVHSCEQSNDEWQKSKYETMESKEEEDEKEEEEEKPLLLAEQRCARNNGRSFFCNEPRHGDSTYCKKHEGSKRGQKDEGMAIKDKSVETSVNGRPRRVKKVGVIYVDEPSSPVRKRVRARKRLRNDSSRGDATKGHGEGEASSTLKRKAKQTDTDAAEKPKRVKKEVIADGSGRKKPLKGENALTCHQCLRNDKGRVIYCTKCNKKRYCVLCVNRWYPHLSESEFAKMCPFCRKNCNCKACLRMIRVEKPPEKHIPPGDKLKHSRYIVHFLLPLLKKLCHDQLKEKELESNIQGSVLEDVKVQVAVCDNDERMYCNRCRTSIVDFHRSCPSCSYDLCLRCCEDICDGYQNAVGEPVVVQYPNRGSSYMYDGSSAGTIKDIFKEELLPLAKWEATSDGSIPCPSEELGGCGGSILELKCLFPENWLQELLEKACALEERCEFLNRSDDSTCCSCLSESGKEVLRKASYREHSDDNLLYCPAARDVQQGQLEHFQKHWVRGEPVIVRDVLEFTSGLSWEPMVMWRAVREKLRAKASSENFEVEAINCLNLCMTEINIHKFFDGYAKGRSHYNEWPMLLKLKDWPPASGFNERLPRHGAEFISALPFQEYTDPRCGVLNLAVKLPAGSLKPDMGPKTYIAYGLAEELCRGDSVTKLHCDMSDAVNVLMHTAEVTLSDSQLQKIDKLRKKYREQDNKELYASVQSGTKVEDDASIHQVNPEALVANVKSLEEENRPEGNPQLIDKLKHANGRRDLFSEEVYKETPSFVKPETGLDVDAKSSVALDGEIQASYFSPWINGMPKMLDAEPMLVTKDEGCSGEAEIKDEFCNVVQTKELVNAKVSPFSTEADISGKSFSFELDLSSDNGALGGRSKNELGSRAIAEIENRGEADRFTYKNGKDLMPKDRGREKKTLHDEGKGKPELEEGGGALTEVENKGEADCFTDTNRKDLTPEKSGGEKKTLQDEGKAKTEPNQGGGALTEAENKGTGGCFTDENGKDLMTNRRGRKKMLLHDEGKAKPETNQEGGAITEIENMGQADCFTDNKGKDLMSKKKTLRDEGKAEPELKQEGALWDIFRRQDVPKLKEYLHRHSREFRHIYCSPVEQVVDPIHDQVFYFNTEHKRKLKEEFGIEPWTFQQKLGEAVFIPAGCPHQVRNLKSCIKVALDFVSPENVHECERLTDEFRRLPQRHRAKEDKLEVKKMAIHALNSAVTHLLTPNVDPK</sequence>
<dbReference type="GO" id="GO:0032454">
    <property type="term" value="F:histone H3K9 demethylase activity"/>
    <property type="evidence" value="ECO:0007669"/>
    <property type="project" value="InterPro"/>
</dbReference>
<dbReference type="SUPFAM" id="SSF51197">
    <property type="entry name" value="Clavaminate synthase-like"/>
    <property type="match status" value="1"/>
</dbReference>
<dbReference type="GO" id="GO:0008270">
    <property type="term" value="F:zinc ion binding"/>
    <property type="evidence" value="ECO:0007669"/>
    <property type="project" value="UniProtKB-KW"/>
</dbReference>